<name>A0A448XI72_9PLAT</name>
<protein>
    <submittedName>
        <fullName evidence="1">Uncharacterized protein</fullName>
    </submittedName>
</protein>
<comment type="caution">
    <text evidence="1">The sequence shown here is derived from an EMBL/GenBank/DDBJ whole genome shotgun (WGS) entry which is preliminary data.</text>
</comment>
<dbReference type="AlphaFoldDB" id="A0A448XI72"/>
<sequence>MEILTNDAGETSGNGRVVSTLGGWAPIEGSALVSRLRNIVCCCGSHKMAVSTVPFGGHSSQWGEVVTRSPLTDTHETSSSPVGGVESGWLRKVEAVVQSGLDERTCKLNTASLEWFPSRSSLLRRPQTQGMDARLPAFCRLLPPALLVCGLFSRTAPGPIRAIGDTSTCRLDRLEACC</sequence>
<gene>
    <name evidence="1" type="ORF">PXEA_LOCUS30607</name>
</gene>
<keyword evidence="2" id="KW-1185">Reference proteome</keyword>
<dbReference type="EMBL" id="CAAALY010254204">
    <property type="protein sequence ID" value="VEL37167.1"/>
    <property type="molecule type" value="Genomic_DNA"/>
</dbReference>
<dbReference type="Proteomes" id="UP000784294">
    <property type="component" value="Unassembled WGS sequence"/>
</dbReference>
<reference evidence="1" key="1">
    <citation type="submission" date="2018-11" db="EMBL/GenBank/DDBJ databases">
        <authorList>
            <consortium name="Pathogen Informatics"/>
        </authorList>
    </citation>
    <scope>NUCLEOTIDE SEQUENCE</scope>
</reference>
<accession>A0A448XI72</accession>
<organism evidence="1 2">
    <name type="scientific">Protopolystoma xenopodis</name>
    <dbReference type="NCBI Taxonomy" id="117903"/>
    <lineage>
        <taxon>Eukaryota</taxon>
        <taxon>Metazoa</taxon>
        <taxon>Spiralia</taxon>
        <taxon>Lophotrochozoa</taxon>
        <taxon>Platyhelminthes</taxon>
        <taxon>Monogenea</taxon>
        <taxon>Polyopisthocotylea</taxon>
        <taxon>Polystomatidea</taxon>
        <taxon>Polystomatidae</taxon>
        <taxon>Protopolystoma</taxon>
    </lineage>
</organism>
<proteinExistence type="predicted"/>
<evidence type="ECO:0000313" key="1">
    <source>
        <dbReference type="EMBL" id="VEL37167.1"/>
    </source>
</evidence>
<evidence type="ECO:0000313" key="2">
    <source>
        <dbReference type="Proteomes" id="UP000784294"/>
    </source>
</evidence>